<evidence type="ECO:0000313" key="8">
    <source>
        <dbReference type="EMBL" id="ADV34907.1"/>
    </source>
</evidence>
<accession>A0AB32XD61</accession>
<evidence type="ECO:0000256" key="3">
    <source>
        <dbReference type="ARBA" id="ARBA00022679"/>
    </source>
</evidence>
<comment type="pathway">
    <text evidence="7">Protein modification; lipoprotein biosynthesis (diacylglyceryl transfer).</text>
</comment>
<dbReference type="Proteomes" id="UP000007473">
    <property type="component" value="Chromosome"/>
</dbReference>
<feature type="binding site" evidence="7">
    <location>
        <position position="146"/>
    </location>
    <ligand>
        <name>a 1,2-diacyl-sn-glycero-3-phospho-(1'-sn-glycerol)</name>
        <dbReference type="ChEBI" id="CHEBI:64716"/>
    </ligand>
</feature>
<feature type="transmembrane region" description="Helical" evidence="7">
    <location>
        <begin position="245"/>
        <end position="269"/>
    </location>
</feature>
<dbReference type="AlphaFoldDB" id="A0AB32XD61"/>
<dbReference type="PANTHER" id="PTHR30589">
    <property type="entry name" value="PROLIPOPROTEIN DIACYLGLYCERYL TRANSFERASE"/>
    <property type="match status" value="1"/>
</dbReference>
<dbReference type="Pfam" id="PF01790">
    <property type="entry name" value="LGT"/>
    <property type="match status" value="1"/>
</dbReference>
<feature type="transmembrane region" description="Helical" evidence="7">
    <location>
        <begin position="55"/>
        <end position="76"/>
    </location>
</feature>
<dbReference type="PROSITE" id="PS01311">
    <property type="entry name" value="LGT"/>
    <property type="match status" value="1"/>
</dbReference>
<dbReference type="GO" id="GO:0005886">
    <property type="term" value="C:plasma membrane"/>
    <property type="evidence" value="ECO:0007669"/>
    <property type="project" value="UniProtKB-SubCell"/>
</dbReference>
<organism evidence="8 9">
    <name type="scientific">Mycoplasmopsis fermentans (strain M64)</name>
    <name type="common">Mycoplasma fermentans</name>
    <dbReference type="NCBI Taxonomy" id="943945"/>
    <lineage>
        <taxon>Bacteria</taxon>
        <taxon>Bacillati</taxon>
        <taxon>Mycoplasmatota</taxon>
        <taxon>Mycoplasmoidales</taxon>
        <taxon>Metamycoplasmataceae</taxon>
        <taxon>Mycoplasmopsis</taxon>
    </lineage>
</organism>
<dbReference type="PANTHER" id="PTHR30589:SF0">
    <property type="entry name" value="PHOSPHATIDYLGLYCEROL--PROLIPOPROTEIN DIACYLGLYCERYL TRANSFERASE"/>
    <property type="match status" value="1"/>
</dbReference>
<evidence type="ECO:0000256" key="1">
    <source>
        <dbReference type="ARBA" id="ARBA00007150"/>
    </source>
</evidence>
<dbReference type="EMBL" id="CP002458">
    <property type="protein sequence ID" value="ADV34907.1"/>
    <property type="molecule type" value="Genomic_DNA"/>
</dbReference>
<dbReference type="NCBIfam" id="TIGR00544">
    <property type="entry name" value="lgt"/>
    <property type="match status" value="1"/>
</dbReference>
<dbReference type="InterPro" id="IPR001640">
    <property type="entry name" value="Lgt"/>
</dbReference>
<comment type="similarity">
    <text evidence="1 7">Belongs to the Lgt family.</text>
</comment>
<comment type="function">
    <text evidence="7">Catalyzes the transfer of the diacylglyceryl group from phosphatidylglycerol to the sulfhydryl group of the N-terminal cysteine of a prolipoprotein, the first step in the formation of mature lipoproteins.</text>
</comment>
<comment type="catalytic activity">
    <reaction evidence="7">
        <text>L-cysteinyl-[prolipoprotein] + a 1,2-diacyl-sn-glycero-3-phospho-(1'-sn-glycerol) = an S-1,2-diacyl-sn-glyceryl-L-cysteinyl-[prolipoprotein] + sn-glycerol 1-phosphate + H(+)</text>
        <dbReference type="Rhea" id="RHEA:56712"/>
        <dbReference type="Rhea" id="RHEA-COMP:14679"/>
        <dbReference type="Rhea" id="RHEA-COMP:14680"/>
        <dbReference type="ChEBI" id="CHEBI:15378"/>
        <dbReference type="ChEBI" id="CHEBI:29950"/>
        <dbReference type="ChEBI" id="CHEBI:57685"/>
        <dbReference type="ChEBI" id="CHEBI:64716"/>
        <dbReference type="ChEBI" id="CHEBI:140658"/>
        <dbReference type="EC" id="2.5.1.145"/>
    </reaction>
</comment>
<protein>
    <recommendedName>
        <fullName evidence="7">Phosphatidylglycerol--prolipoprotein diacylglyceryl transferase</fullName>
        <ecNumber evidence="7">2.5.1.145</ecNumber>
    </recommendedName>
</protein>
<proteinExistence type="inferred from homology"/>
<evidence type="ECO:0000313" key="9">
    <source>
        <dbReference type="Proteomes" id="UP000007473"/>
    </source>
</evidence>
<evidence type="ECO:0000256" key="4">
    <source>
        <dbReference type="ARBA" id="ARBA00022692"/>
    </source>
</evidence>
<sequence>MNYKYELSPIPANTHTPLFHIGNWPIQVYSLTMMLGMLASILTIVIFWQREKYKWEILLTLILITIPSAIIGARLWDLVQEAIYNPNYNWKNWYKIWEGGLSIQGGVVLAFVLDMIYVYTKRDLVDIRKVASIIIPTILIGQVIGRWGNYANHEVYGKIDPTGASCEIWGRNFAQNMFISDDISKGAYRYPLFLYESLANLVGYIVLVWIINQFGLLKPGSNASLYFVWYGLVRLAMEPLREDQYHMYTITSIVFIGLGGLAFVFFEFFNPTHYVRVWRKGRFQYGYAHPEKYIQWIEKTRIFKTKKVSQ</sequence>
<dbReference type="GO" id="GO:0008961">
    <property type="term" value="F:phosphatidylglycerol-prolipoprotein diacylglyceryl transferase activity"/>
    <property type="evidence" value="ECO:0007669"/>
    <property type="project" value="UniProtKB-UniRule"/>
</dbReference>
<evidence type="ECO:0000256" key="2">
    <source>
        <dbReference type="ARBA" id="ARBA00022475"/>
    </source>
</evidence>
<keyword evidence="4 7" id="KW-0812">Transmembrane</keyword>
<reference evidence="8 9" key="1">
    <citation type="journal article" date="2011" name="J. Bacteriol.">
        <title>Genome sequence of the repetitive-sequence-rich Mycoplasma fermentans strain M64.</title>
        <authorList>
            <person name="Shu H.W."/>
            <person name="Liu T.T."/>
            <person name="Chang H.Y."/>
            <person name="Liu Y.M."/>
            <person name="Wu K.M."/>
            <person name="Shu H.Y."/>
            <person name="Tsai S.F."/>
            <person name="Hsiao K.J."/>
            <person name="Hu W.S."/>
            <person name="Ng W.V."/>
        </authorList>
    </citation>
    <scope>NUCLEOTIDE SEQUENCE [LARGE SCALE GENOMIC DNA]</scope>
    <source>
        <strain evidence="8 9">M64</strain>
    </source>
</reference>
<name>A0AB32XD61_MYCFM</name>
<dbReference type="HAMAP" id="MF_01147">
    <property type="entry name" value="Lgt"/>
    <property type="match status" value="1"/>
</dbReference>
<feature type="transmembrane region" description="Helical" evidence="7">
    <location>
        <begin position="26"/>
        <end position="48"/>
    </location>
</feature>
<evidence type="ECO:0000256" key="5">
    <source>
        <dbReference type="ARBA" id="ARBA00022989"/>
    </source>
</evidence>
<gene>
    <name evidence="7 8" type="primary">lgt</name>
    <name evidence="8" type="ordered locus">MfeM64YM_0912</name>
</gene>
<keyword evidence="2 7" id="KW-1003">Cell membrane</keyword>
<comment type="subcellular location">
    <subcellularLocation>
        <location evidence="7">Cell membrane</location>
        <topology evidence="7">Multi-pass membrane protein</topology>
    </subcellularLocation>
</comment>
<dbReference type="EC" id="2.5.1.145" evidence="7"/>
<feature type="transmembrane region" description="Helical" evidence="7">
    <location>
        <begin position="96"/>
        <end position="119"/>
    </location>
</feature>
<dbReference type="GO" id="GO:0042158">
    <property type="term" value="P:lipoprotein biosynthetic process"/>
    <property type="evidence" value="ECO:0007669"/>
    <property type="project" value="UniProtKB-UniRule"/>
</dbReference>
<dbReference type="KEGG" id="mfm:MfeM64YM_0912"/>
<evidence type="ECO:0000256" key="7">
    <source>
        <dbReference type="HAMAP-Rule" id="MF_01147"/>
    </source>
</evidence>
<dbReference type="RefSeq" id="WP_013527130.1">
    <property type="nucleotide sequence ID" value="NC_014921.1"/>
</dbReference>
<evidence type="ECO:0000256" key="6">
    <source>
        <dbReference type="ARBA" id="ARBA00023136"/>
    </source>
</evidence>
<keyword evidence="5 7" id="KW-1133">Transmembrane helix</keyword>
<feature type="transmembrane region" description="Helical" evidence="7">
    <location>
        <begin position="192"/>
        <end position="211"/>
    </location>
</feature>
<keyword evidence="6 7" id="KW-0472">Membrane</keyword>
<keyword evidence="3 7" id="KW-0808">Transferase</keyword>